<dbReference type="Proteomes" id="UP000053825">
    <property type="component" value="Unassembled WGS sequence"/>
</dbReference>
<dbReference type="AlphaFoldDB" id="A0A0L7RHS1"/>
<feature type="non-terminal residue" evidence="1">
    <location>
        <position position="1"/>
    </location>
</feature>
<dbReference type="EMBL" id="KQ414589">
    <property type="protein sequence ID" value="KOC70420.1"/>
    <property type="molecule type" value="Genomic_DNA"/>
</dbReference>
<sequence>HRNPFPQVIRDVIRPVYEDFSSDELLQPCESRFTQNSNDSLNSVIWSIAPKTTFYVKNTIDIAAYTTDSIFNDGCNNILLTITSEYWIKHLQLV</sequence>
<accession>A0A0L7RHS1</accession>
<protein>
    <submittedName>
        <fullName evidence="1">Uncharacterized protein</fullName>
    </submittedName>
</protein>
<reference evidence="1 2" key="1">
    <citation type="submission" date="2015-07" db="EMBL/GenBank/DDBJ databases">
        <title>The genome of Habropoda laboriosa.</title>
        <authorList>
            <person name="Pan H."/>
            <person name="Kapheim K."/>
        </authorList>
    </citation>
    <scope>NUCLEOTIDE SEQUENCE [LARGE SCALE GENOMIC DNA]</scope>
    <source>
        <strain evidence="1">0110345459</strain>
    </source>
</reference>
<keyword evidence="2" id="KW-1185">Reference proteome</keyword>
<evidence type="ECO:0000313" key="2">
    <source>
        <dbReference type="Proteomes" id="UP000053825"/>
    </source>
</evidence>
<gene>
    <name evidence="1" type="ORF">WH47_08078</name>
</gene>
<evidence type="ECO:0000313" key="1">
    <source>
        <dbReference type="EMBL" id="KOC70420.1"/>
    </source>
</evidence>
<proteinExistence type="predicted"/>
<name>A0A0L7RHS1_9HYME</name>
<organism evidence="1 2">
    <name type="scientific">Habropoda laboriosa</name>
    <dbReference type="NCBI Taxonomy" id="597456"/>
    <lineage>
        <taxon>Eukaryota</taxon>
        <taxon>Metazoa</taxon>
        <taxon>Ecdysozoa</taxon>
        <taxon>Arthropoda</taxon>
        <taxon>Hexapoda</taxon>
        <taxon>Insecta</taxon>
        <taxon>Pterygota</taxon>
        <taxon>Neoptera</taxon>
        <taxon>Endopterygota</taxon>
        <taxon>Hymenoptera</taxon>
        <taxon>Apocrita</taxon>
        <taxon>Aculeata</taxon>
        <taxon>Apoidea</taxon>
        <taxon>Anthophila</taxon>
        <taxon>Apidae</taxon>
        <taxon>Habropoda</taxon>
    </lineage>
</organism>